<dbReference type="CDD" id="cd02440">
    <property type="entry name" value="AdoMet_MTases"/>
    <property type="match status" value="1"/>
</dbReference>
<keyword evidence="4 6" id="KW-0808">Transferase</keyword>
<name>A0A292YD89_9BACT</name>
<sequence>MKNGEIIMENERKETKDKYKIFADELLKWNKTHKLTNYNKEDILNQINDSLYPLEYIKDAKSAIDVGTGAGFPGLILAAAMPNTKWYLVEPLKKRYSFLNYIKMLLELKNVEIIPERIENSNLEQADLITSRAVMKTRDFLDLIKPYIKNNGTILLYKGSNVLDELNGINAKIINNKNRNYVFIKAQQWEK</sequence>
<dbReference type="Gene3D" id="3.40.50.150">
    <property type="entry name" value="Vaccinia Virus protein VP39"/>
    <property type="match status" value="1"/>
</dbReference>
<comment type="subcellular location">
    <subcellularLocation>
        <location evidence="6">Cytoplasm</location>
    </subcellularLocation>
</comment>
<keyword evidence="2 6" id="KW-0698">rRNA processing</keyword>
<dbReference type="EC" id="2.1.1.-" evidence="6"/>
<evidence type="ECO:0000256" key="4">
    <source>
        <dbReference type="ARBA" id="ARBA00022679"/>
    </source>
</evidence>
<feature type="binding site" evidence="6">
    <location>
        <begin position="118"/>
        <end position="119"/>
    </location>
    <ligand>
        <name>S-adenosyl-L-methionine</name>
        <dbReference type="ChEBI" id="CHEBI:59789"/>
    </ligand>
</feature>
<feature type="binding site" evidence="6">
    <location>
        <position position="67"/>
    </location>
    <ligand>
        <name>S-adenosyl-L-methionine</name>
        <dbReference type="ChEBI" id="CHEBI:59789"/>
    </ligand>
</feature>
<dbReference type="Pfam" id="PF02527">
    <property type="entry name" value="GidB"/>
    <property type="match status" value="1"/>
</dbReference>
<organism evidence="7 8">
    <name type="scientific">Lebetimonas natsushimae</name>
    <dbReference type="NCBI Taxonomy" id="1936991"/>
    <lineage>
        <taxon>Bacteria</taxon>
        <taxon>Pseudomonadati</taxon>
        <taxon>Campylobacterota</taxon>
        <taxon>Epsilonproteobacteria</taxon>
        <taxon>Nautiliales</taxon>
        <taxon>Nautiliaceae</taxon>
        <taxon>Lebetimonas</taxon>
    </lineage>
</organism>
<dbReference type="SUPFAM" id="SSF53335">
    <property type="entry name" value="S-adenosyl-L-methionine-dependent methyltransferases"/>
    <property type="match status" value="1"/>
</dbReference>
<evidence type="ECO:0000313" key="8">
    <source>
        <dbReference type="Proteomes" id="UP000217944"/>
    </source>
</evidence>
<comment type="caution">
    <text evidence="7">The sequence shown here is derived from an EMBL/GenBank/DDBJ whole genome shotgun (WGS) entry which is preliminary data.</text>
</comment>
<protein>
    <recommendedName>
        <fullName evidence="6">Ribosomal RNA small subunit methyltransferase G</fullName>
        <ecNumber evidence="6">2.1.1.-</ecNumber>
    </recommendedName>
    <alternativeName>
        <fullName evidence="6">16S rRNA 7-methylguanosine methyltransferase</fullName>
        <shortName evidence="6">16S rRNA m7G methyltransferase</shortName>
    </alternativeName>
</protein>
<keyword evidence="5 6" id="KW-0949">S-adenosyl-L-methionine</keyword>
<comment type="caution">
    <text evidence="6">Lacks conserved residue(s) required for the propagation of feature annotation.</text>
</comment>
<evidence type="ECO:0000256" key="2">
    <source>
        <dbReference type="ARBA" id="ARBA00022552"/>
    </source>
</evidence>
<evidence type="ECO:0000256" key="3">
    <source>
        <dbReference type="ARBA" id="ARBA00022603"/>
    </source>
</evidence>
<evidence type="ECO:0000256" key="5">
    <source>
        <dbReference type="ARBA" id="ARBA00022691"/>
    </source>
</evidence>
<dbReference type="EMBL" id="BDME01000001">
    <property type="protein sequence ID" value="GAX87265.1"/>
    <property type="molecule type" value="Genomic_DNA"/>
</dbReference>
<keyword evidence="1 6" id="KW-0963">Cytoplasm</keyword>
<comment type="similarity">
    <text evidence="6">Belongs to the methyltransferase superfamily. RNA methyltransferase RsmG family.</text>
</comment>
<dbReference type="HAMAP" id="MF_00074">
    <property type="entry name" value="16SrRNA_methyltr_G"/>
    <property type="match status" value="1"/>
</dbReference>
<gene>
    <name evidence="6" type="primary">rsmG</name>
    <name evidence="7" type="ORF">LNAT_P0560</name>
</gene>
<evidence type="ECO:0000256" key="6">
    <source>
        <dbReference type="HAMAP-Rule" id="MF_00074"/>
    </source>
</evidence>
<dbReference type="PIRSF" id="PIRSF003078">
    <property type="entry name" value="GidB"/>
    <property type="match status" value="1"/>
</dbReference>
<dbReference type="PANTHER" id="PTHR31760:SF0">
    <property type="entry name" value="S-ADENOSYL-L-METHIONINE-DEPENDENT METHYLTRANSFERASES SUPERFAMILY PROTEIN"/>
    <property type="match status" value="1"/>
</dbReference>
<keyword evidence="8" id="KW-1185">Reference proteome</keyword>
<dbReference type="AlphaFoldDB" id="A0A292YD89"/>
<feature type="binding site" evidence="6">
    <location>
        <position position="132"/>
    </location>
    <ligand>
        <name>S-adenosyl-L-methionine</name>
        <dbReference type="ChEBI" id="CHEBI:59789"/>
    </ligand>
</feature>
<dbReference type="NCBIfam" id="TIGR00138">
    <property type="entry name" value="rsmG_gidB"/>
    <property type="match status" value="1"/>
</dbReference>
<comment type="function">
    <text evidence="6">Specifically methylates the N7 position of a guanine in 16S rRNA.</text>
</comment>
<dbReference type="Proteomes" id="UP000217944">
    <property type="component" value="Unassembled WGS sequence"/>
</dbReference>
<evidence type="ECO:0000313" key="7">
    <source>
        <dbReference type="EMBL" id="GAX87265.1"/>
    </source>
</evidence>
<dbReference type="GO" id="GO:0070043">
    <property type="term" value="F:rRNA (guanine-N7-)-methyltransferase activity"/>
    <property type="evidence" value="ECO:0007669"/>
    <property type="project" value="UniProtKB-UniRule"/>
</dbReference>
<proteinExistence type="inferred from homology"/>
<dbReference type="GO" id="GO:0005829">
    <property type="term" value="C:cytosol"/>
    <property type="evidence" value="ECO:0007669"/>
    <property type="project" value="TreeGrafter"/>
</dbReference>
<reference evidence="7 8" key="1">
    <citation type="journal article" date="2017" name="Syst. Appl. Microbiol.">
        <title>Lebetimonas natsushimae sp. nov., a novel strictly anaerobic, moderately thermophilic chemoautotroph isolated from a deep-sea hydrothermal vent polychaete nest in the Mid-Okinawa Trough.</title>
        <authorList>
            <person name="Nagata R."/>
            <person name="Takaki Y."/>
            <person name="Tame A."/>
            <person name="Nunoura T."/>
            <person name="Muto H."/>
            <person name="Mino S."/>
            <person name="Sawayama S."/>
            <person name="Takai K."/>
            <person name="Nakagawa S."/>
        </authorList>
    </citation>
    <scope>NUCLEOTIDE SEQUENCE [LARGE SCALE GENOMIC DNA]</scope>
    <source>
        <strain evidence="7 8">HS1857</strain>
    </source>
</reference>
<evidence type="ECO:0000256" key="1">
    <source>
        <dbReference type="ARBA" id="ARBA00022490"/>
    </source>
</evidence>
<keyword evidence="3 6" id="KW-0489">Methyltransferase</keyword>
<accession>A0A292YD89</accession>
<dbReference type="InterPro" id="IPR029063">
    <property type="entry name" value="SAM-dependent_MTases_sf"/>
</dbReference>
<dbReference type="PANTHER" id="PTHR31760">
    <property type="entry name" value="S-ADENOSYL-L-METHIONINE-DEPENDENT METHYLTRANSFERASES SUPERFAMILY PROTEIN"/>
    <property type="match status" value="1"/>
</dbReference>
<dbReference type="InterPro" id="IPR003682">
    <property type="entry name" value="rRNA_ssu_MeTfrase_G"/>
</dbReference>
<feature type="binding site" evidence="6">
    <location>
        <position position="72"/>
    </location>
    <ligand>
        <name>S-adenosyl-L-methionine</name>
        <dbReference type="ChEBI" id="CHEBI:59789"/>
    </ligand>
</feature>